<reference evidence="2" key="2">
    <citation type="submission" date="2018-11" db="EMBL/GenBank/DDBJ databases">
        <authorList>
            <consortium name="Pathogen Informatics"/>
        </authorList>
    </citation>
    <scope>NUCLEOTIDE SEQUENCE [LARGE SCALE GENOMIC DNA]</scope>
</reference>
<reference evidence="4" key="1">
    <citation type="submission" date="2016-06" db="UniProtKB">
        <authorList>
            <consortium name="WormBaseParasite"/>
        </authorList>
    </citation>
    <scope>IDENTIFICATION</scope>
</reference>
<dbReference type="GO" id="GO:0005524">
    <property type="term" value="F:ATP binding"/>
    <property type="evidence" value="ECO:0007669"/>
    <property type="project" value="InterPro"/>
</dbReference>
<evidence type="ECO:0000313" key="3">
    <source>
        <dbReference type="Proteomes" id="UP000270296"/>
    </source>
</evidence>
<dbReference type="Gene3D" id="3.40.50.620">
    <property type="entry name" value="HUPs"/>
    <property type="match status" value="1"/>
</dbReference>
<dbReference type="WBParaSite" id="SBAD_0000035401-mRNA-1">
    <property type="protein sequence ID" value="SBAD_0000035401-mRNA-1"/>
    <property type="gene ID" value="SBAD_0000035401"/>
</dbReference>
<organism evidence="4">
    <name type="scientific">Soboliphyme baturini</name>
    <dbReference type="NCBI Taxonomy" id="241478"/>
    <lineage>
        <taxon>Eukaryota</taxon>
        <taxon>Metazoa</taxon>
        <taxon>Ecdysozoa</taxon>
        <taxon>Nematoda</taxon>
        <taxon>Enoplea</taxon>
        <taxon>Dorylaimia</taxon>
        <taxon>Dioctophymatida</taxon>
        <taxon>Dioctophymatoidea</taxon>
        <taxon>Soboliphymatidae</taxon>
        <taxon>Soboliphyme</taxon>
    </lineage>
</organism>
<accession>A0A183I9P2</accession>
<dbReference type="GO" id="GO:0004823">
    <property type="term" value="F:leucine-tRNA ligase activity"/>
    <property type="evidence" value="ECO:0007669"/>
    <property type="project" value="InterPro"/>
</dbReference>
<dbReference type="EMBL" id="UZAM01000727">
    <property type="protein sequence ID" value="VDO82498.1"/>
    <property type="molecule type" value="Genomic_DNA"/>
</dbReference>
<evidence type="ECO:0000256" key="1">
    <source>
        <dbReference type="ARBA" id="ARBA00005594"/>
    </source>
</evidence>
<comment type="similarity">
    <text evidence="1">Belongs to the class-I aminoacyl-tRNA synthetase family.</text>
</comment>
<keyword evidence="3" id="KW-1185">Reference proteome</keyword>
<sequence length="130" mass="14712">MSKSTGNFLTLEEAVHKFSADGMRLALADAGDGMDDANFVETVADAGVLRLFNFLQWVKETLTELDGLRTGPMSFFADRVFSNDMNRCIKESAKNYEKLLFKEAVKTAFFEYQVKTKCFYLLLTCFARST</sequence>
<proteinExistence type="inferred from homology"/>
<gene>
    <name evidence="2" type="ORF">SBAD_LOCUS336</name>
</gene>
<dbReference type="InterPro" id="IPR004493">
    <property type="entry name" value="Leu-tRNA-synth_Ia_arc/euk"/>
</dbReference>
<dbReference type="InterPro" id="IPR014729">
    <property type="entry name" value="Rossmann-like_a/b/a_fold"/>
</dbReference>
<dbReference type="PANTHER" id="PTHR45794:SF1">
    <property type="entry name" value="LEUCINE--TRNA LIGASE, CYTOPLASMIC"/>
    <property type="match status" value="1"/>
</dbReference>
<dbReference type="OrthoDB" id="10249672at2759"/>
<dbReference type="Proteomes" id="UP000270296">
    <property type="component" value="Unassembled WGS sequence"/>
</dbReference>
<evidence type="ECO:0000313" key="2">
    <source>
        <dbReference type="EMBL" id="VDO82498.1"/>
    </source>
</evidence>
<dbReference type="SUPFAM" id="SSF52374">
    <property type="entry name" value="Nucleotidylyl transferase"/>
    <property type="match status" value="1"/>
</dbReference>
<evidence type="ECO:0000313" key="4">
    <source>
        <dbReference type="WBParaSite" id="SBAD_0000035401-mRNA-1"/>
    </source>
</evidence>
<dbReference type="PANTHER" id="PTHR45794">
    <property type="entry name" value="LEUCYL-TRNA SYNTHETASE"/>
    <property type="match status" value="1"/>
</dbReference>
<protein>
    <submittedName>
        <fullName evidence="4">Calponin-homology (CH) domain-containing protein</fullName>
    </submittedName>
</protein>
<dbReference type="AlphaFoldDB" id="A0A183I9P2"/>
<name>A0A183I9P2_9BILA</name>
<dbReference type="GO" id="GO:0006429">
    <property type="term" value="P:leucyl-tRNA aminoacylation"/>
    <property type="evidence" value="ECO:0007669"/>
    <property type="project" value="InterPro"/>
</dbReference>